<gene>
    <name evidence="2" type="ORF">CRG98_022689</name>
</gene>
<evidence type="ECO:0000256" key="1">
    <source>
        <dbReference type="SAM" id="MobiDB-lite"/>
    </source>
</evidence>
<feature type="region of interest" description="Disordered" evidence="1">
    <location>
        <begin position="1"/>
        <end position="92"/>
    </location>
</feature>
<name>A0A2I0JN21_PUNGR</name>
<organism evidence="2 3">
    <name type="scientific">Punica granatum</name>
    <name type="common">Pomegranate</name>
    <dbReference type="NCBI Taxonomy" id="22663"/>
    <lineage>
        <taxon>Eukaryota</taxon>
        <taxon>Viridiplantae</taxon>
        <taxon>Streptophyta</taxon>
        <taxon>Embryophyta</taxon>
        <taxon>Tracheophyta</taxon>
        <taxon>Spermatophyta</taxon>
        <taxon>Magnoliopsida</taxon>
        <taxon>eudicotyledons</taxon>
        <taxon>Gunneridae</taxon>
        <taxon>Pentapetalae</taxon>
        <taxon>rosids</taxon>
        <taxon>malvids</taxon>
        <taxon>Myrtales</taxon>
        <taxon>Lythraceae</taxon>
        <taxon>Punica</taxon>
    </lineage>
</organism>
<evidence type="ECO:0000313" key="3">
    <source>
        <dbReference type="Proteomes" id="UP000233551"/>
    </source>
</evidence>
<dbReference type="Proteomes" id="UP000233551">
    <property type="component" value="Unassembled WGS sequence"/>
</dbReference>
<protein>
    <submittedName>
        <fullName evidence="2">Uncharacterized protein</fullName>
    </submittedName>
</protein>
<evidence type="ECO:0000313" key="2">
    <source>
        <dbReference type="EMBL" id="PKI56916.1"/>
    </source>
</evidence>
<proteinExistence type="predicted"/>
<feature type="compositionally biased region" description="Basic and acidic residues" evidence="1">
    <location>
        <begin position="26"/>
        <end position="43"/>
    </location>
</feature>
<keyword evidence="3" id="KW-1185">Reference proteome</keyword>
<dbReference type="EMBL" id="PGOL01001557">
    <property type="protein sequence ID" value="PKI56916.1"/>
    <property type="molecule type" value="Genomic_DNA"/>
</dbReference>
<feature type="compositionally biased region" description="Basic and acidic residues" evidence="1">
    <location>
        <begin position="53"/>
        <end position="62"/>
    </location>
</feature>
<accession>A0A2I0JN21</accession>
<dbReference type="AlphaFoldDB" id="A0A2I0JN21"/>
<reference evidence="2 3" key="1">
    <citation type="submission" date="2017-11" db="EMBL/GenBank/DDBJ databases">
        <title>De-novo sequencing of pomegranate (Punica granatum L.) genome.</title>
        <authorList>
            <person name="Akparov Z."/>
            <person name="Amiraslanov A."/>
            <person name="Hajiyeva S."/>
            <person name="Abbasov M."/>
            <person name="Kaur K."/>
            <person name="Hamwieh A."/>
            <person name="Solovyev V."/>
            <person name="Salamov A."/>
            <person name="Braich B."/>
            <person name="Kosarev P."/>
            <person name="Mahmoud A."/>
            <person name="Hajiyev E."/>
            <person name="Babayeva S."/>
            <person name="Izzatullayeva V."/>
            <person name="Mammadov A."/>
            <person name="Mammadov A."/>
            <person name="Sharifova S."/>
            <person name="Ojaghi J."/>
            <person name="Eynullazada K."/>
            <person name="Bayramov B."/>
            <person name="Abdulazimova A."/>
            <person name="Shahmuradov I."/>
        </authorList>
    </citation>
    <scope>NUCLEOTIDE SEQUENCE [LARGE SCALE GENOMIC DNA]</scope>
    <source>
        <strain evidence="3">cv. AG2017</strain>
        <tissue evidence="2">Leaf</tissue>
    </source>
</reference>
<sequence>MGDNSCRNSKKGPSESYDSNTILQWHGDKGKEIRDVMDSKGEEGDVFGGCMDPIERTEGDGGKRRRKGRSPANEEEPRMGVEGPGCVKMKEKRQRRAGDGRCYLLSAEKEREFTMI</sequence>
<comment type="caution">
    <text evidence="2">The sequence shown here is derived from an EMBL/GenBank/DDBJ whole genome shotgun (WGS) entry which is preliminary data.</text>
</comment>